<sequence length="112" mass="12277">MSETKLTVIYDNPTDPAAFEAAYESEQLEAARRIPGYLRLEASKVWPKEDGSPTPAYRMIDLYYPTYDDVSVAVTTPEAGAFFETLGRIATGGVRVLVSDIEVPQQGSRAVS</sequence>
<proteinExistence type="predicted"/>
<dbReference type="RefSeq" id="WP_085221325.1">
    <property type="nucleotide sequence ID" value="NZ_AP022576.1"/>
</dbReference>
<accession>A0A1X1UBV7</accession>
<dbReference type="SUPFAM" id="SSF54909">
    <property type="entry name" value="Dimeric alpha+beta barrel"/>
    <property type="match status" value="1"/>
</dbReference>
<dbReference type="STRING" id="292462.AWC05_16740"/>
<comment type="caution">
    <text evidence="1">The sequence shown here is derived from an EMBL/GenBank/DDBJ whole genome shotgun (WGS) entry which is preliminary data.</text>
</comment>
<dbReference type="InterPro" id="IPR011008">
    <property type="entry name" value="Dimeric_a/b-barrel"/>
</dbReference>
<keyword evidence="2" id="KW-1185">Reference proteome</keyword>
<dbReference type="AlphaFoldDB" id="A0A1X1UBV7"/>
<protein>
    <submittedName>
        <fullName evidence="1">Ethyl tert-butyl ether degradation protein EthD</fullName>
    </submittedName>
</protein>
<dbReference type="NCBIfam" id="TIGR02118">
    <property type="entry name" value="EthD family reductase"/>
    <property type="match status" value="1"/>
</dbReference>
<reference evidence="1 2" key="1">
    <citation type="submission" date="2016-01" db="EMBL/GenBank/DDBJ databases">
        <title>The new phylogeny of the genus Mycobacterium.</title>
        <authorList>
            <person name="Tarcisio F."/>
            <person name="Conor M."/>
            <person name="Antonella G."/>
            <person name="Elisabetta G."/>
            <person name="Giulia F.S."/>
            <person name="Sara T."/>
            <person name="Anna F."/>
            <person name="Clotilde B."/>
            <person name="Roberto B."/>
            <person name="Veronica D.S."/>
            <person name="Fabio R."/>
            <person name="Monica P."/>
            <person name="Olivier J."/>
            <person name="Enrico T."/>
            <person name="Nicola S."/>
        </authorList>
    </citation>
    <scope>NUCLEOTIDE SEQUENCE [LARGE SCALE GENOMIC DNA]</scope>
    <source>
        <strain evidence="1 2">DSM 44852</strain>
    </source>
</reference>
<dbReference type="GO" id="GO:0016491">
    <property type="term" value="F:oxidoreductase activity"/>
    <property type="evidence" value="ECO:0007669"/>
    <property type="project" value="InterPro"/>
</dbReference>
<name>A0A1X1UBV7_MYCFL</name>
<organism evidence="1 2">
    <name type="scientific">Mycobacterium florentinum</name>
    <dbReference type="NCBI Taxonomy" id="292462"/>
    <lineage>
        <taxon>Bacteria</taxon>
        <taxon>Bacillati</taxon>
        <taxon>Actinomycetota</taxon>
        <taxon>Actinomycetes</taxon>
        <taxon>Mycobacteriales</taxon>
        <taxon>Mycobacteriaceae</taxon>
        <taxon>Mycobacterium</taxon>
        <taxon>Mycobacterium simiae complex</taxon>
    </lineage>
</organism>
<dbReference type="EMBL" id="LQOV01000008">
    <property type="protein sequence ID" value="ORV54266.1"/>
    <property type="molecule type" value="Genomic_DNA"/>
</dbReference>
<dbReference type="Proteomes" id="UP000193010">
    <property type="component" value="Unassembled WGS sequence"/>
</dbReference>
<evidence type="ECO:0000313" key="2">
    <source>
        <dbReference type="Proteomes" id="UP000193010"/>
    </source>
</evidence>
<gene>
    <name evidence="1" type="ORF">AWC05_16740</name>
</gene>
<dbReference type="OrthoDB" id="5294870at2"/>
<evidence type="ECO:0000313" key="1">
    <source>
        <dbReference type="EMBL" id="ORV54266.1"/>
    </source>
</evidence>
<dbReference type="InterPro" id="IPR009799">
    <property type="entry name" value="EthD_dom"/>
</dbReference>
<dbReference type="Gene3D" id="3.30.70.100">
    <property type="match status" value="1"/>
</dbReference>